<dbReference type="GO" id="GO:0022857">
    <property type="term" value="F:transmembrane transporter activity"/>
    <property type="evidence" value="ECO:0007669"/>
    <property type="project" value="InterPro"/>
</dbReference>
<comment type="caution">
    <text evidence="8">The sequence shown here is derived from an EMBL/GenBank/DDBJ whole genome shotgun (WGS) entry which is preliminary data.</text>
</comment>
<keyword evidence="5 7" id="KW-0472">Membrane</keyword>
<comment type="subcellular location">
    <subcellularLocation>
        <location evidence="1">Membrane</location>
        <topology evidence="1">Multi-pass membrane protein</topology>
    </subcellularLocation>
</comment>
<dbReference type="AlphaFoldDB" id="A0A6A3D080"/>
<evidence type="ECO:0000256" key="4">
    <source>
        <dbReference type="ARBA" id="ARBA00022989"/>
    </source>
</evidence>
<evidence type="ECO:0000256" key="1">
    <source>
        <dbReference type="ARBA" id="ARBA00004141"/>
    </source>
</evidence>
<evidence type="ECO:0000313" key="8">
    <source>
        <dbReference type="EMBL" id="KAE8733128.1"/>
    </source>
</evidence>
<dbReference type="EMBL" id="VEPZ02000127">
    <property type="protein sequence ID" value="KAE8733128.1"/>
    <property type="molecule type" value="Genomic_DNA"/>
</dbReference>
<protein>
    <submittedName>
        <fullName evidence="8">Organic cation/carnitine transporter 7-like isoform X1</fullName>
    </submittedName>
</protein>
<gene>
    <name evidence="8" type="ORF">F3Y22_tig00001644pilonHSYRG00749</name>
</gene>
<evidence type="ECO:0000313" key="9">
    <source>
        <dbReference type="Proteomes" id="UP000436088"/>
    </source>
</evidence>
<dbReference type="Pfam" id="PF00083">
    <property type="entry name" value="Sugar_tr"/>
    <property type="match status" value="1"/>
</dbReference>
<sequence>MPRLGWRWVLAFSSVPSFALLLLFSVAPESPRYLCLKGRTSDALQIMEKVASANQTKLPPGALISGRSGDKDEASAPSPSERDEVGRKQSMAIMFGLAFIFLLPLLAHQPSVLTTFLLFGARMNAMGTFTVASIYSPSYIRLGAYNGGWSCECVGRIVVWYALLLRSDW</sequence>
<name>A0A6A3D080_HIBSY</name>
<reference evidence="8" key="1">
    <citation type="submission" date="2019-09" db="EMBL/GenBank/DDBJ databases">
        <title>Draft genome information of white flower Hibiscus syriacus.</title>
        <authorList>
            <person name="Kim Y.-M."/>
        </authorList>
    </citation>
    <scope>NUCLEOTIDE SEQUENCE [LARGE SCALE GENOMIC DNA]</scope>
    <source>
        <strain evidence="8">YM2019G1</strain>
    </source>
</reference>
<evidence type="ECO:0000256" key="7">
    <source>
        <dbReference type="SAM" id="Phobius"/>
    </source>
</evidence>
<feature type="compositionally biased region" description="Basic and acidic residues" evidence="6">
    <location>
        <begin position="68"/>
        <end position="85"/>
    </location>
</feature>
<dbReference type="InterPro" id="IPR005828">
    <property type="entry name" value="MFS_sugar_transport-like"/>
</dbReference>
<dbReference type="Gene3D" id="1.20.1250.20">
    <property type="entry name" value="MFS general substrate transporter like domains"/>
    <property type="match status" value="1"/>
</dbReference>
<dbReference type="GO" id="GO:0016020">
    <property type="term" value="C:membrane"/>
    <property type="evidence" value="ECO:0007669"/>
    <property type="project" value="UniProtKB-SubCell"/>
</dbReference>
<evidence type="ECO:0000256" key="2">
    <source>
        <dbReference type="ARBA" id="ARBA00022448"/>
    </source>
</evidence>
<feature type="region of interest" description="Disordered" evidence="6">
    <location>
        <begin position="58"/>
        <end position="85"/>
    </location>
</feature>
<accession>A0A6A3D080</accession>
<dbReference type="PANTHER" id="PTHR23511">
    <property type="entry name" value="SYNAPTIC VESICLE GLYCOPROTEIN 2"/>
    <property type="match status" value="1"/>
</dbReference>
<dbReference type="Proteomes" id="UP000436088">
    <property type="component" value="Unassembled WGS sequence"/>
</dbReference>
<keyword evidence="3 7" id="KW-0812">Transmembrane</keyword>
<evidence type="ECO:0000256" key="6">
    <source>
        <dbReference type="SAM" id="MobiDB-lite"/>
    </source>
</evidence>
<dbReference type="PANTHER" id="PTHR23511:SF5">
    <property type="entry name" value="MAJOR FACILITATOR-TYPE TRANSPORTER HXNZ-RELATED"/>
    <property type="match status" value="1"/>
</dbReference>
<keyword evidence="4 7" id="KW-1133">Transmembrane helix</keyword>
<evidence type="ECO:0000256" key="5">
    <source>
        <dbReference type="ARBA" id="ARBA00023136"/>
    </source>
</evidence>
<feature type="transmembrane region" description="Helical" evidence="7">
    <location>
        <begin position="6"/>
        <end position="27"/>
    </location>
</feature>
<proteinExistence type="predicted"/>
<dbReference type="InterPro" id="IPR036259">
    <property type="entry name" value="MFS_trans_sf"/>
</dbReference>
<keyword evidence="2" id="KW-0813">Transport</keyword>
<evidence type="ECO:0000256" key="3">
    <source>
        <dbReference type="ARBA" id="ARBA00022692"/>
    </source>
</evidence>
<organism evidence="8 9">
    <name type="scientific">Hibiscus syriacus</name>
    <name type="common">Rose of Sharon</name>
    <dbReference type="NCBI Taxonomy" id="106335"/>
    <lineage>
        <taxon>Eukaryota</taxon>
        <taxon>Viridiplantae</taxon>
        <taxon>Streptophyta</taxon>
        <taxon>Embryophyta</taxon>
        <taxon>Tracheophyta</taxon>
        <taxon>Spermatophyta</taxon>
        <taxon>Magnoliopsida</taxon>
        <taxon>eudicotyledons</taxon>
        <taxon>Gunneridae</taxon>
        <taxon>Pentapetalae</taxon>
        <taxon>rosids</taxon>
        <taxon>malvids</taxon>
        <taxon>Malvales</taxon>
        <taxon>Malvaceae</taxon>
        <taxon>Malvoideae</taxon>
        <taxon>Hibiscus</taxon>
    </lineage>
</organism>
<keyword evidence="9" id="KW-1185">Reference proteome</keyword>
<dbReference type="SUPFAM" id="SSF103473">
    <property type="entry name" value="MFS general substrate transporter"/>
    <property type="match status" value="1"/>
</dbReference>